<evidence type="ECO:0000256" key="1">
    <source>
        <dbReference type="ARBA" id="ARBA00004766"/>
    </source>
</evidence>
<dbReference type="InterPro" id="IPR036393">
    <property type="entry name" value="AceGlu_kinase-like_sf"/>
</dbReference>
<dbReference type="GO" id="GO:0009089">
    <property type="term" value="P:lysine biosynthetic process via diaminopimelate"/>
    <property type="evidence" value="ECO:0007669"/>
    <property type="project" value="UniProtKB-UniPathway"/>
</dbReference>
<evidence type="ECO:0000256" key="7">
    <source>
        <dbReference type="RuleBase" id="RU003448"/>
    </source>
</evidence>
<evidence type="ECO:0000259" key="9">
    <source>
        <dbReference type="Pfam" id="PF00696"/>
    </source>
</evidence>
<gene>
    <name evidence="10" type="ORF">ENO59_07995</name>
</gene>
<evidence type="ECO:0000313" key="10">
    <source>
        <dbReference type="EMBL" id="HER96442.1"/>
    </source>
</evidence>
<protein>
    <recommendedName>
        <fullName evidence="7">Aspartokinase</fullName>
        <ecNumber evidence="7">2.7.2.4</ecNumber>
    </recommendedName>
</protein>
<dbReference type="UniPathway" id="UPA00050">
    <property type="reaction ID" value="UER00461"/>
</dbReference>
<evidence type="ECO:0000256" key="5">
    <source>
        <dbReference type="ARBA" id="ARBA00022777"/>
    </source>
</evidence>
<organism evidence="10">
    <name type="scientific">Rhodothermus marinus</name>
    <name type="common">Rhodothermus obamensis</name>
    <dbReference type="NCBI Taxonomy" id="29549"/>
    <lineage>
        <taxon>Bacteria</taxon>
        <taxon>Pseudomonadati</taxon>
        <taxon>Rhodothermota</taxon>
        <taxon>Rhodothermia</taxon>
        <taxon>Rhodothermales</taxon>
        <taxon>Rhodothermaceae</taxon>
        <taxon>Rhodothermus</taxon>
    </lineage>
</organism>
<dbReference type="GO" id="GO:0009088">
    <property type="term" value="P:threonine biosynthetic process"/>
    <property type="evidence" value="ECO:0007669"/>
    <property type="project" value="UniProtKB-UniPathway"/>
</dbReference>
<dbReference type="PANTHER" id="PTHR21499:SF59">
    <property type="entry name" value="ASPARTOKINASE"/>
    <property type="match status" value="1"/>
</dbReference>
<evidence type="ECO:0000256" key="6">
    <source>
        <dbReference type="ARBA" id="ARBA00022840"/>
    </source>
</evidence>
<keyword evidence="5 7" id="KW-0418">Kinase</keyword>
<keyword evidence="3 7" id="KW-0808">Transferase</keyword>
<comment type="pathway">
    <text evidence="8">Amino-acid biosynthesis; L-threonine biosynthesis; L-threonine from L-aspartate: step 1/5.</text>
</comment>
<proteinExistence type="inferred from homology"/>
<dbReference type="PROSITE" id="PS00324">
    <property type="entry name" value="ASPARTOKINASE"/>
    <property type="match status" value="1"/>
</dbReference>
<evidence type="ECO:0000256" key="8">
    <source>
        <dbReference type="RuleBase" id="RU004249"/>
    </source>
</evidence>
<feature type="domain" description="Aspartate/glutamate/uridylate kinase" evidence="9">
    <location>
        <begin position="24"/>
        <end position="305"/>
    </location>
</feature>
<comment type="catalytic activity">
    <reaction evidence="7">
        <text>L-aspartate + ATP = 4-phospho-L-aspartate + ADP</text>
        <dbReference type="Rhea" id="RHEA:23776"/>
        <dbReference type="ChEBI" id="CHEBI:29991"/>
        <dbReference type="ChEBI" id="CHEBI:30616"/>
        <dbReference type="ChEBI" id="CHEBI:57535"/>
        <dbReference type="ChEBI" id="CHEBI:456216"/>
        <dbReference type="EC" id="2.7.2.4"/>
    </reaction>
</comment>
<dbReference type="SUPFAM" id="SSF53633">
    <property type="entry name" value="Carbamate kinase-like"/>
    <property type="match status" value="1"/>
</dbReference>
<dbReference type="GO" id="GO:0009090">
    <property type="term" value="P:homoserine biosynthetic process"/>
    <property type="evidence" value="ECO:0007669"/>
    <property type="project" value="TreeGrafter"/>
</dbReference>
<name>A0A7V2F6S9_RHOMR</name>
<sequence length="327" mass="34798">MDLHDHSRAGLEHAAGAERNSGLKVLKFGGTSVGSPEMIARVAELIAQAAATHRVVVVVSARAGVTNTLVAAYEALEAGTLDIEALLALLRQEHRALAAVLKDDPALRQGYMSVLEAELKRLHEALQAAQAQSDAAWRDEVLAAGERLMAPLLAATLKARGLSAFAQDATALLVTDRMHGAASVDLEASRVRVTSWFARLSPHSVPVVTGFIGATPEGRTTTLGRGGSDYSAAVLAALLKASVLERWTDVDGLYTEDPRKNPQAEHYDTLVLEEAWAWNQAGRLGMHRKALDPLVAAGIPVHIRSTLAPERPGTWLIPAQPPQALAV</sequence>
<dbReference type="GO" id="GO:0005524">
    <property type="term" value="F:ATP binding"/>
    <property type="evidence" value="ECO:0007669"/>
    <property type="project" value="UniProtKB-KW"/>
</dbReference>
<dbReference type="GO" id="GO:0005829">
    <property type="term" value="C:cytosol"/>
    <property type="evidence" value="ECO:0007669"/>
    <property type="project" value="TreeGrafter"/>
</dbReference>
<evidence type="ECO:0000256" key="3">
    <source>
        <dbReference type="ARBA" id="ARBA00022679"/>
    </source>
</evidence>
<keyword evidence="4" id="KW-0547">Nucleotide-binding</keyword>
<dbReference type="EMBL" id="DSGB01000005">
    <property type="protein sequence ID" value="HER96442.1"/>
    <property type="molecule type" value="Genomic_DNA"/>
</dbReference>
<dbReference type="PANTHER" id="PTHR21499">
    <property type="entry name" value="ASPARTATE KINASE"/>
    <property type="match status" value="1"/>
</dbReference>
<dbReference type="UniPathway" id="UPA00034">
    <property type="reaction ID" value="UER00015"/>
</dbReference>
<dbReference type="InterPro" id="IPR001341">
    <property type="entry name" value="Asp_kinase"/>
</dbReference>
<keyword evidence="6" id="KW-0067">ATP-binding</keyword>
<accession>A0A7V2F6S9</accession>
<dbReference type="AlphaFoldDB" id="A0A7V2F6S9"/>
<dbReference type="NCBIfam" id="TIGR00657">
    <property type="entry name" value="asp_kinases"/>
    <property type="match status" value="1"/>
</dbReference>
<dbReference type="InterPro" id="IPR018042">
    <property type="entry name" value="Aspartate_kinase_CS"/>
</dbReference>
<dbReference type="EC" id="2.7.2.4" evidence="7"/>
<dbReference type="InterPro" id="IPR001048">
    <property type="entry name" value="Asp/Glu/Uridylate_kinase"/>
</dbReference>
<keyword evidence="8" id="KW-0028">Amino-acid biosynthesis</keyword>
<reference evidence="10" key="1">
    <citation type="journal article" date="2020" name="mSystems">
        <title>Genome- and Community-Level Interaction Insights into Carbon Utilization and Element Cycling Functions of Hydrothermarchaeota in Hydrothermal Sediment.</title>
        <authorList>
            <person name="Zhou Z."/>
            <person name="Liu Y."/>
            <person name="Xu W."/>
            <person name="Pan J."/>
            <person name="Luo Z.H."/>
            <person name="Li M."/>
        </authorList>
    </citation>
    <scope>NUCLEOTIDE SEQUENCE [LARGE SCALE GENOMIC DNA]</scope>
    <source>
        <strain evidence="10">SpSt-143</strain>
    </source>
</reference>
<evidence type="ECO:0000256" key="2">
    <source>
        <dbReference type="ARBA" id="ARBA00010122"/>
    </source>
</evidence>
<comment type="pathway">
    <text evidence="1 8">Amino-acid biosynthesis; L-lysine biosynthesis via DAP pathway; (S)-tetrahydrodipicolinate from L-aspartate: step 1/4.</text>
</comment>
<evidence type="ECO:0000256" key="4">
    <source>
        <dbReference type="ARBA" id="ARBA00022741"/>
    </source>
</evidence>
<comment type="caution">
    <text evidence="10">The sequence shown here is derived from an EMBL/GenBank/DDBJ whole genome shotgun (WGS) entry which is preliminary data.</text>
</comment>
<comment type="similarity">
    <text evidence="2 7">Belongs to the aspartokinase family.</text>
</comment>
<dbReference type="GO" id="GO:0004072">
    <property type="term" value="F:aspartate kinase activity"/>
    <property type="evidence" value="ECO:0007669"/>
    <property type="project" value="UniProtKB-EC"/>
</dbReference>
<comment type="pathway">
    <text evidence="8">Amino-acid biosynthesis; L-methionine biosynthesis via de novo pathway; L-homoserine from L-aspartate: step 1/3.</text>
</comment>
<dbReference type="Pfam" id="PF00696">
    <property type="entry name" value="AA_kinase"/>
    <property type="match status" value="1"/>
</dbReference>
<dbReference type="UniPathway" id="UPA00051">
    <property type="reaction ID" value="UER00462"/>
</dbReference>
<dbReference type="Gene3D" id="3.40.1160.10">
    <property type="entry name" value="Acetylglutamate kinase-like"/>
    <property type="match status" value="1"/>
</dbReference>